<dbReference type="InterPro" id="IPR042099">
    <property type="entry name" value="ANL_N_sf"/>
</dbReference>
<dbReference type="EMBL" id="CAJNAS010000033">
    <property type="protein sequence ID" value="CAE6962086.1"/>
    <property type="molecule type" value="Genomic_DNA"/>
</dbReference>
<dbReference type="Proteomes" id="UP000675121">
    <property type="component" value="Unassembled WGS sequence"/>
</dbReference>
<reference evidence="2" key="1">
    <citation type="submission" date="2021-02" db="EMBL/GenBank/DDBJ databases">
        <authorList>
            <person name="Vanwijnsberghe S."/>
        </authorList>
    </citation>
    <scope>NUCLEOTIDE SEQUENCE</scope>
    <source>
        <strain evidence="2">R-70211</strain>
    </source>
</reference>
<dbReference type="EC" id="6.2.1.26" evidence="2"/>
<dbReference type="PANTHER" id="PTHR24096">
    <property type="entry name" value="LONG-CHAIN-FATTY-ACID--COA LIGASE"/>
    <property type="match status" value="1"/>
</dbReference>
<dbReference type="PROSITE" id="PS00455">
    <property type="entry name" value="AMP_BINDING"/>
    <property type="match status" value="1"/>
</dbReference>
<keyword evidence="2" id="KW-0436">Ligase</keyword>
<dbReference type="Pfam" id="PF00501">
    <property type="entry name" value="AMP-binding"/>
    <property type="match status" value="1"/>
</dbReference>
<protein>
    <submittedName>
        <fullName evidence="2">2-succinylbenzoate--CoA ligase</fullName>
        <ecNumber evidence="2">6.2.1.26</ecNumber>
    </submittedName>
</protein>
<dbReference type="GO" id="GO:0008756">
    <property type="term" value="F:o-succinylbenzoate-CoA ligase activity"/>
    <property type="evidence" value="ECO:0007669"/>
    <property type="project" value="UniProtKB-EC"/>
</dbReference>
<dbReference type="PANTHER" id="PTHR24096:SF420">
    <property type="entry name" value="LONG-CHAIN-FATTY-ACID--COA LIGASE-RELATED"/>
    <property type="match status" value="1"/>
</dbReference>
<evidence type="ECO:0000313" key="3">
    <source>
        <dbReference type="Proteomes" id="UP000675121"/>
    </source>
</evidence>
<proteinExistence type="predicted"/>
<feature type="domain" description="AMP-dependent synthetase/ligase" evidence="1">
    <location>
        <begin position="56"/>
        <end position="442"/>
    </location>
</feature>
<accession>A0A9N8R355</accession>
<comment type="caution">
    <text evidence="2">The sequence shown here is derived from an EMBL/GenBank/DDBJ whole genome shotgun (WGS) entry which is preliminary data.</text>
</comment>
<dbReference type="Gene3D" id="3.40.50.12780">
    <property type="entry name" value="N-terminal domain of ligase-like"/>
    <property type="match status" value="1"/>
</dbReference>
<dbReference type="InterPro" id="IPR020845">
    <property type="entry name" value="AMP-binding_CS"/>
</dbReference>
<evidence type="ECO:0000313" key="2">
    <source>
        <dbReference type="EMBL" id="CAE6962086.1"/>
    </source>
</evidence>
<dbReference type="InterPro" id="IPR000873">
    <property type="entry name" value="AMP-dep_synth/lig_dom"/>
</dbReference>
<dbReference type="RefSeq" id="WP_201123159.1">
    <property type="nucleotide sequence ID" value="NZ_CAJNAS010000033.1"/>
</dbReference>
<dbReference type="SUPFAM" id="SSF56801">
    <property type="entry name" value="Acetyl-CoA synthetase-like"/>
    <property type="match status" value="1"/>
</dbReference>
<organism evidence="2 3">
    <name type="scientific">Paraburkholderia domus</name>
    <dbReference type="NCBI Taxonomy" id="2793075"/>
    <lineage>
        <taxon>Bacteria</taxon>
        <taxon>Pseudomonadati</taxon>
        <taxon>Pseudomonadota</taxon>
        <taxon>Betaproteobacteria</taxon>
        <taxon>Burkholderiales</taxon>
        <taxon>Burkholderiaceae</taxon>
        <taxon>Paraburkholderia</taxon>
    </lineage>
</organism>
<evidence type="ECO:0000259" key="1">
    <source>
        <dbReference type="Pfam" id="PF00501"/>
    </source>
</evidence>
<keyword evidence="3" id="KW-1185">Reference proteome</keyword>
<dbReference type="AlphaFoldDB" id="A0A9N8R355"/>
<name>A0A9N8R355_9BURK</name>
<sequence>MTTLAADEYTVAPYRPVRFPERRPLVERRADGTLILSSASSPPTITENSFADFIPAWAAHRGDSPAFRERDENGAWRSISWRELWSQLQTVAAALLEMGLGQGRPLILLSGNSIEQAVLLLAAEYVGIPTAPVSPAYSTLSKDFARLKGVLELVPPAAVFVQDATQLERALAALAAFGLAETPVIAVRNGANVHRAWAGLLATDMTPARVERVAAAHAAIRENDTVRVLFTSGSTGSPKGVPLAYRNFKAVAAYYADNLGWLRESQPVFLDWLPWHHGLGGVLNLGRSIQFGATHHIDDGRPLPGLIERTVRNLREVSPTIFTSVPSAWAVLAGELERDPVLAGSLFADVQYFGYGGASLPTDVWHRIQRAAVKTVGKRIVFSTGLACTETSGMGTYCGWPSSDLGNIGGPVPGSEVKLLPLEGNDGRYEIRMRGANVFAGYIGNAALTAAAFDDEGFFRLGDAVRLADPADPGQGLLFAGRVVEDFKLTNGTWVRTGAVRLGLLDLCAPLISDAVICGHDHDFLAALAWPNVAACRRLFPELAELDAAALVQHPLVIAALRDRLASQKGGGASRVVERVMLMAEPPSIDANEIAEKGYVNQAVTRARRAHLIDELYRPEAAAHIARAR</sequence>
<gene>
    <name evidence="2" type="primary">menE_4</name>
    <name evidence="2" type="ORF">R70211_07029</name>
</gene>